<dbReference type="InParanoid" id="A0A2J7PUM6"/>
<dbReference type="AlphaFoldDB" id="A0A2J7PUM6"/>
<evidence type="ECO:0000256" key="2">
    <source>
        <dbReference type="ARBA" id="ARBA00022771"/>
    </source>
</evidence>
<evidence type="ECO:0000256" key="5">
    <source>
        <dbReference type="SAM" id="MobiDB-lite"/>
    </source>
</evidence>
<dbReference type="Gene3D" id="3.30.40.10">
    <property type="entry name" value="Zinc/RING finger domain, C3HC4 (zinc finger)"/>
    <property type="match status" value="1"/>
</dbReference>
<dbReference type="Proteomes" id="UP000235965">
    <property type="component" value="Unassembled WGS sequence"/>
</dbReference>
<keyword evidence="3" id="KW-0862">Zinc</keyword>
<keyword evidence="1" id="KW-0479">Metal-binding</keyword>
<evidence type="ECO:0000256" key="3">
    <source>
        <dbReference type="ARBA" id="ARBA00022833"/>
    </source>
</evidence>
<sequence length="391" mass="42096">MASKEHCLLCDKPFYGKQKSIRCGVCDSRFHFNCVPNCSPEASVSANTSKSSYKCANCIKQTGDAANEHSFCYSNQKDAITTDLLCFALCKGDKDSLSVQLETLRTNGICTMEMVQSIVVMLSNLSSEVKQLRIDNEAMKMQLREFQQAPSHVQPTRREAGTSTSLAAKSYRDVVCAVNGNPSVAKVAAPGINSLPEPSVVTGENPSGGDFVTVVKKKRVAPSPVSTVHAVANTSKKPRVAMIGVRSSSSLSVVQKRVRMKSLFVSRFSPDVTSSDVEASLKDQLQLASLACTRLKTKYNSYASFHVSVAEDDFHLINNTGVWPNGCLIAPFYGRLSPEQIYSVEESEISRPCSPGAGNDRPLTPPPMGPVGDSENTVNVVAQGEGASVHS</sequence>
<dbReference type="CDD" id="cd15489">
    <property type="entry name" value="PHD_SF"/>
    <property type="match status" value="1"/>
</dbReference>
<evidence type="ECO:0000256" key="1">
    <source>
        <dbReference type="ARBA" id="ARBA00022723"/>
    </source>
</evidence>
<keyword evidence="4" id="KW-0175">Coiled coil</keyword>
<evidence type="ECO:0000256" key="4">
    <source>
        <dbReference type="SAM" id="Coils"/>
    </source>
</evidence>
<comment type="caution">
    <text evidence="6">The sequence shown here is derived from an EMBL/GenBank/DDBJ whole genome shotgun (WGS) entry which is preliminary data.</text>
</comment>
<proteinExistence type="predicted"/>
<reference evidence="6 7" key="1">
    <citation type="submission" date="2017-12" db="EMBL/GenBank/DDBJ databases">
        <title>Hemimetabolous genomes reveal molecular basis of termite eusociality.</title>
        <authorList>
            <person name="Harrison M.C."/>
            <person name="Jongepier E."/>
            <person name="Robertson H.M."/>
            <person name="Arning N."/>
            <person name="Bitard-Feildel T."/>
            <person name="Chao H."/>
            <person name="Childers C.P."/>
            <person name="Dinh H."/>
            <person name="Doddapaneni H."/>
            <person name="Dugan S."/>
            <person name="Gowin J."/>
            <person name="Greiner C."/>
            <person name="Han Y."/>
            <person name="Hu H."/>
            <person name="Hughes D.S.T."/>
            <person name="Huylmans A.-K."/>
            <person name="Kemena C."/>
            <person name="Kremer L.P.M."/>
            <person name="Lee S.L."/>
            <person name="Lopez-Ezquerra A."/>
            <person name="Mallet L."/>
            <person name="Monroy-Kuhn J.M."/>
            <person name="Moser A."/>
            <person name="Murali S.C."/>
            <person name="Muzny D.M."/>
            <person name="Otani S."/>
            <person name="Piulachs M.-D."/>
            <person name="Poelchau M."/>
            <person name="Qu J."/>
            <person name="Schaub F."/>
            <person name="Wada-Katsumata A."/>
            <person name="Worley K.C."/>
            <person name="Xie Q."/>
            <person name="Ylla G."/>
            <person name="Poulsen M."/>
            <person name="Gibbs R.A."/>
            <person name="Schal C."/>
            <person name="Richards S."/>
            <person name="Belles X."/>
            <person name="Korb J."/>
            <person name="Bornberg-Bauer E."/>
        </authorList>
    </citation>
    <scope>NUCLEOTIDE SEQUENCE [LARGE SCALE GENOMIC DNA]</scope>
    <source>
        <tissue evidence="6">Whole body</tissue>
    </source>
</reference>
<dbReference type="EMBL" id="NEVH01021194">
    <property type="protein sequence ID" value="PNF20042.1"/>
    <property type="molecule type" value="Genomic_DNA"/>
</dbReference>
<organism evidence="6 7">
    <name type="scientific">Cryptotermes secundus</name>
    <dbReference type="NCBI Taxonomy" id="105785"/>
    <lineage>
        <taxon>Eukaryota</taxon>
        <taxon>Metazoa</taxon>
        <taxon>Ecdysozoa</taxon>
        <taxon>Arthropoda</taxon>
        <taxon>Hexapoda</taxon>
        <taxon>Insecta</taxon>
        <taxon>Pterygota</taxon>
        <taxon>Neoptera</taxon>
        <taxon>Polyneoptera</taxon>
        <taxon>Dictyoptera</taxon>
        <taxon>Blattodea</taxon>
        <taxon>Blattoidea</taxon>
        <taxon>Termitoidae</taxon>
        <taxon>Kalotermitidae</taxon>
        <taxon>Cryptotermitinae</taxon>
        <taxon>Cryptotermes</taxon>
    </lineage>
</organism>
<dbReference type="PROSITE" id="PS01359">
    <property type="entry name" value="ZF_PHD_1"/>
    <property type="match status" value="1"/>
</dbReference>
<dbReference type="GO" id="GO:0008270">
    <property type="term" value="F:zinc ion binding"/>
    <property type="evidence" value="ECO:0007669"/>
    <property type="project" value="UniProtKB-KW"/>
</dbReference>
<feature type="coiled-coil region" evidence="4">
    <location>
        <begin position="122"/>
        <end position="149"/>
    </location>
</feature>
<evidence type="ECO:0000313" key="6">
    <source>
        <dbReference type="EMBL" id="PNF20042.1"/>
    </source>
</evidence>
<keyword evidence="2" id="KW-0863">Zinc-finger</keyword>
<evidence type="ECO:0000313" key="7">
    <source>
        <dbReference type="Proteomes" id="UP000235965"/>
    </source>
</evidence>
<dbReference type="InterPro" id="IPR011011">
    <property type="entry name" value="Znf_FYVE_PHD"/>
</dbReference>
<protein>
    <recommendedName>
        <fullName evidence="8">PHD-type domain-containing protein</fullName>
    </recommendedName>
</protein>
<name>A0A2J7PUM6_9NEOP</name>
<accession>A0A2J7PUM6</accession>
<gene>
    <name evidence="6" type="ORF">B7P43_G05818</name>
</gene>
<dbReference type="InterPro" id="IPR019786">
    <property type="entry name" value="Zinc_finger_PHD-type_CS"/>
</dbReference>
<feature type="region of interest" description="Disordered" evidence="5">
    <location>
        <begin position="348"/>
        <end position="376"/>
    </location>
</feature>
<evidence type="ECO:0008006" key="8">
    <source>
        <dbReference type="Google" id="ProtNLM"/>
    </source>
</evidence>
<keyword evidence="7" id="KW-1185">Reference proteome</keyword>
<dbReference type="SUPFAM" id="SSF57903">
    <property type="entry name" value="FYVE/PHD zinc finger"/>
    <property type="match status" value="1"/>
</dbReference>
<dbReference type="InterPro" id="IPR013083">
    <property type="entry name" value="Znf_RING/FYVE/PHD"/>
</dbReference>
<dbReference type="OrthoDB" id="7242500at2759"/>